<dbReference type="OrthoDB" id="426210at2759"/>
<organism evidence="1 2">
    <name type="scientific">Fasciolopsis buskii</name>
    <dbReference type="NCBI Taxonomy" id="27845"/>
    <lineage>
        <taxon>Eukaryota</taxon>
        <taxon>Metazoa</taxon>
        <taxon>Spiralia</taxon>
        <taxon>Lophotrochozoa</taxon>
        <taxon>Platyhelminthes</taxon>
        <taxon>Trematoda</taxon>
        <taxon>Digenea</taxon>
        <taxon>Plagiorchiida</taxon>
        <taxon>Echinostomata</taxon>
        <taxon>Echinostomatoidea</taxon>
        <taxon>Fasciolidae</taxon>
        <taxon>Fasciolopsis</taxon>
    </lineage>
</organism>
<gene>
    <name evidence="1" type="ORF">FBUS_00378</name>
</gene>
<reference evidence="1" key="1">
    <citation type="submission" date="2019-05" db="EMBL/GenBank/DDBJ databases">
        <title>Annotation for the trematode Fasciolopsis buski.</title>
        <authorList>
            <person name="Choi Y.-J."/>
        </authorList>
    </citation>
    <scope>NUCLEOTIDE SEQUENCE</scope>
    <source>
        <strain evidence="1">HT</strain>
        <tissue evidence="1">Whole worm</tissue>
    </source>
</reference>
<proteinExistence type="predicted"/>
<dbReference type="EMBL" id="LUCM01011427">
    <property type="protein sequence ID" value="KAA0183999.1"/>
    <property type="molecule type" value="Genomic_DNA"/>
</dbReference>
<evidence type="ECO:0000313" key="2">
    <source>
        <dbReference type="Proteomes" id="UP000728185"/>
    </source>
</evidence>
<comment type="caution">
    <text evidence="1">The sequence shown here is derived from an EMBL/GenBank/DDBJ whole genome shotgun (WGS) entry which is preliminary data.</text>
</comment>
<sequence length="246" mass="28300">MCVPTDTSSTINTPSWTSLFLQGARLSRISVTLPPSGVATVELRRGVQPIPRLDAVRSLWRIPFDVAHTAVTLMSWLPRGLYNIDLAWEKICGGILYLYQTFARESHQCSRALGPLWFDSGLCAFLRRRNPTWQCRHSAHSGYEDFRYHRDRQNALKRVKRQTFEESLAVSSAGTPKRLFIYLRRRTRANAAIPENGFLQDAYDCWANTNPCTLVGLSRCLQCQPTSLCFSPRSFRRRKLLLRYVR</sequence>
<keyword evidence="2" id="KW-1185">Reference proteome</keyword>
<dbReference type="AlphaFoldDB" id="A0A8E0VCM0"/>
<evidence type="ECO:0000313" key="1">
    <source>
        <dbReference type="EMBL" id="KAA0183999.1"/>
    </source>
</evidence>
<dbReference type="Proteomes" id="UP000728185">
    <property type="component" value="Unassembled WGS sequence"/>
</dbReference>
<accession>A0A8E0VCM0</accession>
<name>A0A8E0VCM0_9TREM</name>
<protein>
    <submittedName>
        <fullName evidence="1">Uncharacterized protein</fullName>
    </submittedName>
</protein>